<evidence type="ECO:0000256" key="5">
    <source>
        <dbReference type="SAM" id="MobiDB-lite"/>
    </source>
</evidence>
<evidence type="ECO:0000256" key="6">
    <source>
        <dbReference type="SAM" id="SignalP"/>
    </source>
</evidence>
<dbReference type="SUPFAM" id="SSF49854">
    <property type="entry name" value="Spermadhesin, CUB domain"/>
    <property type="match status" value="6"/>
</dbReference>
<evidence type="ECO:0000256" key="2">
    <source>
        <dbReference type="ARBA" id="ARBA00023157"/>
    </source>
</evidence>
<dbReference type="InterPro" id="IPR016186">
    <property type="entry name" value="C-type_lectin-like/link_sf"/>
</dbReference>
<feature type="region of interest" description="Disordered" evidence="5">
    <location>
        <begin position="2081"/>
        <end position="2161"/>
    </location>
</feature>
<dbReference type="CDD" id="cd00037">
    <property type="entry name" value="CLECT"/>
    <property type="match status" value="2"/>
</dbReference>
<evidence type="ECO:0000259" key="8">
    <source>
        <dbReference type="PROSITE" id="PS50026"/>
    </source>
</evidence>
<evidence type="ECO:0000256" key="1">
    <source>
        <dbReference type="ARBA" id="ARBA00022737"/>
    </source>
</evidence>
<evidence type="ECO:0000256" key="3">
    <source>
        <dbReference type="PROSITE-ProRule" id="PRU00059"/>
    </source>
</evidence>
<feature type="chain" id="PRO_5047396835" evidence="6">
    <location>
        <begin position="16"/>
        <end position="2382"/>
    </location>
</feature>
<dbReference type="PROSITE" id="PS01186">
    <property type="entry name" value="EGF_2"/>
    <property type="match status" value="1"/>
</dbReference>
<dbReference type="SUPFAM" id="SSF56436">
    <property type="entry name" value="C-type lectin-like"/>
    <property type="match status" value="2"/>
</dbReference>
<feature type="domain" description="CUB" evidence="7">
    <location>
        <begin position="403"/>
        <end position="524"/>
    </location>
</feature>
<keyword evidence="4" id="KW-0245">EGF-like domain</keyword>
<accession>A0ABM1TRA0</accession>
<feature type="signal peptide" evidence="6">
    <location>
        <begin position="1"/>
        <end position="15"/>
    </location>
</feature>
<feature type="domain" description="CUB" evidence="7">
    <location>
        <begin position="631"/>
        <end position="749"/>
    </location>
</feature>
<dbReference type="Pfam" id="PF00431">
    <property type="entry name" value="CUB"/>
    <property type="match status" value="5"/>
</dbReference>
<dbReference type="Gene3D" id="2.10.25.10">
    <property type="entry name" value="Laminin"/>
    <property type="match status" value="3"/>
</dbReference>
<evidence type="ECO:0000256" key="4">
    <source>
        <dbReference type="PROSITE-ProRule" id="PRU00076"/>
    </source>
</evidence>
<dbReference type="InterPro" id="IPR035914">
    <property type="entry name" value="Sperma_CUB_dom_sf"/>
</dbReference>
<evidence type="ECO:0000313" key="10">
    <source>
        <dbReference type="Proteomes" id="UP000694941"/>
    </source>
</evidence>
<dbReference type="PROSITE" id="PS50041">
    <property type="entry name" value="C_TYPE_LECTIN_2"/>
    <property type="match status" value="2"/>
</dbReference>
<feature type="region of interest" description="Disordered" evidence="5">
    <location>
        <begin position="2350"/>
        <end position="2382"/>
    </location>
</feature>
<keyword evidence="10" id="KW-1185">Reference proteome</keyword>
<dbReference type="InterPro" id="IPR001304">
    <property type="entry name" value="C-type_lectin-like"/>
</dbReference>
<feature type="compositionally biased region" description="Polar residues" evidence="5">
    <location>
        <begin position="2350"/>
        <end position="2361"/>
    </location>
</feature>
<dbReference type="CDD" id="cd00041">
    <property type="entry name" value="CUB"/>
    <property type="match status" value="4"/>
</dbReference>
<dbReference type="Pfam" id="PF00008">
    <property type="entry name" value="EGF"/>
    <property type="match status" value="1"/>
</dbReference>
<feature type="disulfide bond" evidence="3">
    <location>
        <begin position="403"/>
        <end position="430"/>
    </location>
</feature>
<dbReference type="SMART" id="SM00181">
    <property type="entry name" value="EGF"/>
    <property type="match status" value="3"/>
</dbReference>
<feature type="compositionally biased region" description="Polar residues" evidence="5">
    <location>
        <begin position="1733"/>
        <end position="1747"/>
    </location>
</feature>
<dbReference type="Gene3D" id="2.60.120.290">
    <property type="entry name" value="Spermadhesin, CUB domain"/>
    <property type="match status" value="5"/>
</dbReference>
<dbReference type="PROSITE" id="PS01180">
    <property type="entry name" value="CUB"/>
    <property type="match status" value="5"/>
</dbReference>
<dbReference type="PROSITE" id="PS50026">
    <property type="entry name" value="EGF_3"/>
    <property type="match status" value="3"/>
</dbReference>
<feature type="disulfide bond" evidence="4">
    <location>
        <begin position="1382"/>
        <end position="1391"/>
    </location>
</feature>
<feature type="compositionally biased region" description="Polar residues" evidence="5">
    <location>
        <begin position="2136"/>
        <end position="2151"/>
    </location>
</feature>
<feature type="domain" description="EGF-like" evidence="8">
    <location>
        <begin position="1356"/>
        <end position="1392"/>
    </location>
</feature>
<feature type="domain" description="EGF-like" evidence="8">
    <location>
        <begin position="1318"/>
        <end position="1354"/>
    </location>
</feature>
<dbReference type="InterPro" id="IPR000742">
    <property type="entry name" value="EGF"/>
</dbReference>
<feature type="compositionally biased region" description="Basic residues" evidence="5">
    <location>
        <begin position="2110"/>
        <end position="2122"/>
    </location>
</feature>
<reference evidence="11" key="1">
    <citation type="submission" date="2025-08" db="UniProtKB">
        <authorList>
            <consortium name="RefSeq"/>
        </authorList>
    </citation>
    <scope>IDENTIFICATION</scope>
    <source>
        <tissue evidence="11">Muscle</tissue>
    </source>
</reference>
<evidence type="ECO:0000259" key="9">
    <source>
        <dbReference type="PROSITE" id="PS50041"/>
    </source>
</evidence>
<feature type="compositionally biased region" description="Basic and acidic residues" evidence="5">
    <location>
        <begin position="2371"/>
        <end position="2382"/>
    </location>
</feature>
<keyword evidence="1" id="KW-0677">Repeat</keyword>
<dbReference type="GeneID" id="111089719"/>
<feature type="domain" description="C-type lectin" evidence="9">
    <location>
        <begin position="767"/>
        <end position="894"/>
    </location>
</feature>
<feature type="domain" description="CUB" evidence="7">
    <location>
        <begin position="1022"/>
        <end position="1142"/>
    </location>
</feature>
<evidence type="ECO:0000313" key="11">
    <source>
        <dbReference type="RefSeq" id="XP_022258406.1"/>
    </source>
</evidence>
<gene>
    <name evidence="11" type="primary">LOC111089719</name>
</gene>
<feature type="disulfide bond" evidence="4">
    <location>
        <begin position="1344"/>
        <end position="1353"/>
    </location>
</feature>
<dbReference type="Proteomes" id="UP000694941">
    <property type="component" value="Unplaced"/>
</dbReference>
<organism evidence="10 11">
    <name type="scientific">Limulus polyphemus</name>
    <name type="common">Atlantic horseshoe crab</name>
    <dbReference type="NCBI Taxonomy" id="6850"/>
    <lineage>
        <taxon>Eukaryota</taxon>
        <taxon>Metazoa</taxon>
        <taxon>Ecdysozoa</taxon>
        <taxon>Arthropoda</taxon>
        <taxon>Chelicerata</taxon>
        <taxon>Merostomata</taxon>
        <taxon>Xiphosura</taxon>
        <taxon>Limulidae</taxon>
        <taxon>Limulus</taxon>
    </lineage>
</organism>
<comment type="caution">
    <text evidence="4">Lacks conserved residue(s) required for the propagation of feature annotation.</text>
</comment>
<dbReference type="SUPFAM" id="SSF57196">
    <property type="entry name" value="EGF/Laminin"/>
    <property type="match status" value="2"/>
</dbReference>
<sequence length="2382" mass="269663">MFSVLLWAIMWTADGRPSESSQQEQKLNMSRKKVEGNLTSLECENVSKVLQSNAEWATEGTFHINLSHPFLDINQGLVPGVVYDVWLMTLKNVERPLLVTSYPRGNFTAYPSSAVLCVQTEEPLTSTVLLTPKPELFLKWLIPTGTVEDTLVLKAFHQDSDGQWTFAQIKQSRRIDCFYRIPVQKQILTSDDLRSRSDNCSEIKVFVDRYPSTRNYLKLLDLNALTTKNWLFLTVDNEKSPGYAVTAIKRQEREPSFIAVGRFFLLTVHKCKTCQFKAVFSSLDQEHGCNITVDAVEGILTSPNFPEKYPPGLDCYYNIEATVGLRIVISVTNLDMYSRNTEGICNENYVRVFPLKEQREVFLCGKSVGSREYLVSKRETLTVHLHVSRGKGFLFKYRSIKPCENITIEQENGSLCSEDYPYSFMTEQSCLYAFYVPLGYKLHVQLTFLETSLSSVTSRSDCVEEFIEISSEEQVVRLCGITSENTNQGFSFQSNSYTNITVNLNAVPTLINGAKGFCIDFQTVSINPLGTFCGYPWSENEDYCYQLVHQNLNWWSANGHCLSQGGHLATTSSNDIQSFLELLIKASSLYGHTHAFWIGANDIEHENYYDWADGHLFGFSIHVETSKRIDCNRTIFLQASHPRDVIASPGYPEPYTKLLECYYNIRAPSGERINLDFTDFILEEHESCAFDYVEVQDGDETGEVMEYCGDYTSKLKHLRHLSTTNEIKLKFVSDFSHAYRGFRAKVHLWNDNVSSAEQCDSEIFHLFNNQCYFVASYPKVTWVTARQICVESGAKLASFSSTEEKLFVNSLILSTEAFSSGVLYWIGGTKEEGTRNWNWVDEQQVGQSELTKNNEIIQTKSTECLAIQWRTLDNISDLYWTLSKCDQPGRYICKKKAVVIPRNLDQSFSGDYGIVSSINFPGHYINNLHYTITLKGRPLTRIYIKFTHLDVEWQDQCMYDYISIRSDPNEPETRFCGQHQHDLDKFIFVSDNSTAYLTFHSDYSITSTGFQTTWEAIDVSVCQEVQHTSLTVKISYISHHYPKGYLPNTFCKTQFQAPPGKKILLTFTDFDVGFSKGNNPCRRDYLEIQLESGHLRRSVVLCGNASSVAPGYQFISYDETVTLELSTSSRGGRGFNVSLEIWNGHQLNTVLRLSSLSEGILSSLNYPHNPPKDLNYTQQLVSPLGTYISLYFFRSSWAEGRCVDNILTVEDFYSEDKPIRTICIESYRVNKTPDLQIDSVFNSIHLGIWMNSENRILKPYLIRYRVLPDPLFINKSLGMGSSRLLDGCFCKNGGTCVTSLEGLFKCQCKRPFMGLFCHLHWCHLNPCGIHGTCVAAEDSYMCDCTRGFTGDHCDQLVTPCNPSPCGLNGHCLVVNNTFHCRCHVWYEGPRCTQFVFRIPYKPLSERMLEEPFWLGLITVSTVLLIILLVYCIKQKFAEKIEKFFAEEIEKSKNSPSPAATRYSLSSNQASITPATLSPQPCPKYFLNKIRKHSIHSTSSCNHSPSHKENGRTFGFDDLLKRSFSSRKHQQNSRLRDSDKNEEETSRILASLVHSNQSPKHRRMSLDEFIKMNRKKFILNAANEESQGYMSDMSLKSKSIAETSFMESLSPRFSRYSAPSFTEFHSIREQSFEQASSLDSFGYDIKMDETKVEISPLTLQTFDQSGSESIEEKPTRDTSCTTAMLQTECPSKTQSPINDTNLFEVKTITNDEIPYQTNQASDNLAYSYNTTISSKNPLEVSNSKQNCPSSPPDDVKRKLCDVPEVNHLILTKQCNKGSPKPKDPEFSTSRKYSAELPPPKILITSNMSSCDSEETSPPRTPNTKNSLMNYLSPLTAICPSSDRTTSESNLSTSGYSSLSSLGMSRCNSSSPLAEEQEVGGKKLYLPQKAAHLLSPRCRSSKCESKFLYPPQQIYSYAETTPELETTCFPQRRASVGGTWFPATKDIGHFLNKKLGKRYSYQHTSTEDSVDDEGIVSDAVDFKTNKATHAKEFERSLMVSEKYQKPKRDMSPSKQYRKLACQSLQLPETSISYSGEMLHVCLSSSPKLRKNNKSKTYIDPALSNTCSSTGVETDNERILEYHEGKIMRNSSKPSLGSRVISSSDDDLDSLGPRHKSPRRPHKKHDTQFSPTLRRHKMFNSTSTWSKSPISDTSHGYREKPSGQYHRTALSSPAVFDISTSEDNLSKGYSTNKEKLGQKLCLSSKVLPTTDQVREKLHDSPKELIDERSVSSELLGLASSTKRRARKQCLALHRQRSHSDYNMRKIGLTSLDSIESSAPSDNDDDHLSTNVTQPMLRVPVDINHCIRPILRRQEALIENDGSDDSSCETTVLLKQPARFIAVPTKTVRSVLTSTDPELESSQISPIPGVNYSTDSREDGLDCFHS</sequence>
<feature type="domain" description="EGF-like" evidence="8">
    <location>
        <begin position="1284"/>
        <end position="1315"/>
    </location>
</feature>
<dbReference type="PANTHER" id="PTHR24251">
    <property type="entry name" value="OVOCHYMASE-RELATED"/>
    <property type="match status" value="1"/>
</dbReference>
<dbReference type="CDD" id="cd00054">
    <property type="entry name" value="EGF_CA"/>
    <property type="match status" value="3"/>
</dbReference>
<dbReference type="Pfam" id="PF00059">
    <property type="entry name" value="Lectin_C"/>
    <property type="match status" value="2"/>
</dbReference>
<dbReference type="PANTHER" id="PTHR24251:SF37">
    <property type="entry name" value="CUB DOMAIN-CONTAINING PROTEIN"/>
    <property type="match status" value="1"/>
</dbReference>
<name>A0ABM1TRA0_LIMPO</name>
<dbReference type="InterPro" id="IPR016187">
    <property type="entry name" value="CTDL_fold"/>
</dbReference>
<feature type="region of interest" description="Disordered" evidence="5">
    <location>
        <begin position="1733"/>
        <end position="1755"/>
    </location>
</feature>
<dbReference type="Gene3D" id="3.10.100.10">
    <property type="entry name" value="Mannose-Binding Protein A, subunit A"/>
    <property type="match status" value="2"/>
</dbReference>
<dbReference type="PROSITE" id="PS00022">
    <property type="entry name" value="EGF_1"/>
    <property type="match status" value="2"/>
</dbReference>
<dbReference type="RefSeq" id="XP_022258406.1">
    <property type="nucleotide sequence ID" value="XM_022402698.1"/>
</dbReference>
<keyword evidence="6" id="KW-0732">Signal</keyword>
<dbReference type="SMART" id="SM00042">
    <property type="entry name" value="CUB"/>
    <property type="match status" value="5"/>
</dbReference>
<feature type="compositionally biased region" description="Polar residues" evidence="5">
    <location>
        <begin position="1802"/>
        <end position="1823"/>
    </location>
</feature>
<feature type="domain" description="CUB" evidence="7">
    <location>
        <begin position="893"/>
        <end position="1017"/>
    </location>
</feature>
<feature type="region of interest" description="Disordered" evidence="5">
    <location>
        <begin position="1771"/>
        <end position="1823"/>
    </location>
</feature>
<dbReference type="InterPro" id="IPR000859">
    <property type="entry name" value="CUB_dom"/>
</dbReference>
<evidence type="ECO:0000259" key="7">
    <source>
        <dbReference type="PROSITE" id="PS01180"/>
    </source>
</evidence>
<feature type="domain" description="CUB" evidence="7">
    <location>
        <begin position="289"/>
        <end position="400"/>
    </location>
</feature>
<protein>
    <submittedName>
        <fullName evidence="11">Uncharacterized protein LOC111089719</fullName>
    </submittedName>
</protein>
<proteinExistence type="predicted"/>
<feature type="domain" description="C-type lectin" evidence="9">
    <location>
        <begin position="540"/>
        <end position="620"/>
    </location>
</feature>
<keyword evidence="2 4" id="KW-1015">Disulfide bond</keyword>
<dbReference type="InterPro" id="IPR001881">
    <property type="entry name" value="EGF-like_Ca-bd_dom"/>
</dbReference>
<dbReference type="SMART" id="SM00034">
    <property type="entry name" value="CLECT"/>
    <property type="match status" value="2"/>
</dbReference>
<dbReference type="SMART" id="SM00179">
    <property type="entry name" value="EGF_CA"/>
    <property type="match status" value="2"/>
</dbReference>
<feature type="disulfide bond" evidence="3">
    <location>
        <begin position="462"/>
        <end position="479"/>
    </location>
</feature>